<comment type="caution">
    <text evidence="2">The sequence shown here is derived from an EMBL/GenBank/DDBJ whole genome shotgun (WGS) entry which is preliminary data.</text>
</comment>
<accession>A0A6A7W8W7</accession>
<feature type="signal peptide" evidence="1">
    <location>
        <begin position="1"/>
        <end position="22"/>
    </location>
</feature>
<gene>
    <name evidence="2" type="ORF">F7D20_02890</name>
</gene>
<evidence type="ECO:0008006" key="4">
    <source>
        <dbReference type="Google" id="ProtNLM"/>
    </source>
</evidence>
<evidence type="ECO:0000313" key="3">
    <source>
        <dbReference type="Proteomes" id="UP000384372"/>
    </source>
</evidence>
<organism evidence="2 3">
    <name type="scientific">Segatella copri</name>
    <dbReference type="NCBI Taxonomy" id="165179"/>
    <lineage>
        <taxon>Bacteria</taxon>
        <taxon>Pseudomonadati</taxon>
        <taxon>Bacteroidota</taxon>
        <taxon>Bacteroidia</taxon>
        <taxon>Bacteroidales</taxon>
        <taxon>Prevotellaceae</taxon>
        <taxon>Segatella</taxon>
    </lineage>
</organism>
<keyword evidence="1" id="KW-0732">Signal</keyword>
<keyword evidence="3" id="KW-1185">Reference proteome</keyword>
<feature type="chain" id="PRO_5025452292" description="Tetratricopeptide repeat protein" evidence="1">
    <location>
        <begin position="23"/>
        <end position="463"/>
    </location>
</feature>
<protein>
    <recommendedName>
        <fullName evidence="4">Tetratricopeptide repeat protein</fullName>
    </recommendedName>
</protein>
<sequence length="463" mass="51519">MKKKMTSLLALFCMMFCAGASAQSAYQKAYDKAKSKSLVNALSFSLEKDKERLRKAAYKYREDIPKEVLKMAKKDNAILHGTWIQGQTKSWDLFGKPLPIPEAYVPLCRYNDSVFAIRNTMMETQPIQLYNVNRGVINVLAYSLDGIVYQPFLNSALSNIKESFGYSNVLASLDDKYFFSVIDINALNSLQVADLCRKDSAKAESMEYADYMDRWKHYYYTSKVSDDRELYKDNVWVQDAERYYALGEYRKALHCIEQFMAFDIDGMNDRNGMFAYELKYMQLKCYRELKKYNDVLAAMDYLKRADYLADGMYFSPQSKSIVVCAGVSEDVETNFKSKMLTLCKECQTLQEERERNNAIFAAALLGALGTTVSNITGSCNQSSGVAYSGGGGAASSASTAAAGSSASTKTATRCTACNGKGVCQSCKNHPGKATSSSKDRTPCKVCGGKITCQYCGGSGFKKL</sequence>
<name>A0A6A7W8W7_9BACT</name>
<dbReference type="Proteomes" id="UP000384372">
    <property type="component" value="Unassembled WGS sequence"/>
</dbReference>
<proteinExistence type="predicted"/>
<dbReference type="EMBL" id="VZAD01000027">
    <property type="protein sequence ID" value="MQP10929.1"/>
    <property type="molecule type" value="Genomic_DNA"/>
</dbReference>
<dbReference type="RefSeq" id="WP_158462767.1">
    <property type="nucleotide sequence ID" value="NZ_VZAD01000027.1"/>
</dbReference>
<reference evidence="2 3" key="1">
    <citation type="submission" date="2019-09" db="EMBL/GenBank/DDBJ databases">
        <title>Distinct polysaccharide growth profiles of human intestinal Prevotella copri isolates.</title>
        <authorList>
            <person name="Fehlner-Peach H."/>
            <person name="Magnabosco C."/>
            <person name="Raghavan V."/>
            <person name="Scher J.U."/>
            <person name="Tett A."/>
            <person name="Cox L.M."/>
            <person name="Gottsegen C."/>
            <person name="Watters A."/>
            <person name="Wiltshire- Gordon J.D."/>
            <person name="Segata N."/>
            <person name="Bonneau R."/>
            <person name="Littman D.R."/>
        </authorList>
    </citation>
    <scope>NUCLEOTIDE SEQUENCE [LARGE SCALE GENOMIC DNA]</scope>
    <source>
        <strain evidence="3">iAQ1173</strain>
    </source>
</reference>
<evidence type="ECO:0000313" key="2">
    <source>
        <dbReference type="EMBL" id="MQP10929.1"/>
    </source>
</evidence>
<evidence type="ECO:0000256" key="1">
    <source>
        <dbReference type="SAM" id="SignalP"/>
    </source>
</evidence>
<dbReference type="AlphaFoldDB" id="A0A6A7W8W7"/>